<dbReference type="Pfam" id="PF03065">
    <property type="entry name" value="Glyco_hydro_57"/>
    <property type="match status" value="1"/>
</dbReference>
<dbReference type="PANTHER" id="PTHR36306:SF1">
    <property type="entry name" value="ALPHA-AMYLASE-RELATED"/>
    <property type="match status" value="1"/>
</dbReference>
<keyword evidence="5" id="KW-1185">Reference proteome</keyword>
<sequence>MSAICFYFQIHQPFRLRPYRFFDIGRNHDYYDETTNPAIIKKIAEKCYLPANEIIHNLICRHNGNFKVSFSISGSALDQFERYAPEILTSFQKLVDTGCVELLAETYAHSLASVASKKEFRRQVSQHVGKIYNIFGQHPKVFRNTELIYNDAVAHQVADMGFNGILTEGADSILAHKSPNYVYLAHTPSELKVLLKNYKLSDDIAFRFSDQSWNQWPLSADKYVHWLNRLPEQHHVINLFMDYETFGEHQWADSGIFNFLQELPEQILSSSGFSFVHPSEALNKFEPIDILSVPHTISWADEARDLSAWLGNSLQCDAFESLYKLKKKVRRCENPEILRDWQYLQASDHFYYMSTKDFADGQVHNYFNPYPSPYLAFINYMNVLSDFEVRLNKCLRTKARLIKHKQLIENLLRDEKRSLEASVKV</sequence>
<dbReference type="PANTHER" id="PTHR36306">
    <property type="entry name" value="ALPHA-AMYLASE-RELATED-RELATED"/>
    <property type="match status" value="1"/>
</dbReference>
<dbReference type="CDD" id="cd10795">
    <property type="entry name" value="GH57N_MJA1_like"/>
    <property type="match status" value="1"/>
</dbReference>
<name>A0A937FZ84_9BACT</name>
<accession>A0A937FZ84</accession>
<dbReference type="GO" id="GO:0016787">
    <property type="term" value="F:hydrolase activity"/>
    <property type="evidence" value="ECO:0007669"/>
    <property type="project" value="UniProtKB-KW"/>
</dbReference>
<gene>
    <name evidence="4" type="ORF">JMN32_21260</name>
</gene>
<dbReference type="Gene3D" id="3.20.110.20">
    <property type="match status" value="1"/>
</dbReference>
<evidence type="ECO:0000313" key="4">
    <source>
        <dbReference type="EMBL" id="MBL6448855.1"/>
    </source>
</evidence>
<dbReference type="RefSeq" id="WP_202858396.1">
    <property type="nucleotide sequence ID" value="NZ_JAEUGD010000066.1"/>
</dbReference>
<protein>
    <submittedName>
        <fullName evidence="4">Glycoside hydrolase family 57 protein</fullName>
    </submittedName>
</protein>
<organism evidence="4 5">
    <name type="scientific">Fulvivirga marina</name>
    <dbReference type="NCBI Taxonomy" id="2494733"/>
    <lineage>
        <taxon>Bacteria</taxon>
        <taxon>Pseudomonadati</taxon>
        <taxon>Bacteroidota</taxon>
        <taxon>Cytophagia</taxon>
        <taxon>Cytophagales</taxon>
        <taxon>Fulvivirgaceae</taxon>
        <taxon>Fulvivirga</taxon>
    </lineage>
</organism>
<dbReference type="Proteomes" id="UP000614216">
    <property type="component" value="Unassembled WGS sequence"/>
</dbReference>
<dbReference type="InterPro" id="IPR052046">
    <property type="entry name" value="GH57_Enzymes"/>
</dbReference>
<comment type="caution">
    <text evidence="4">The sequence shown here is derived from an EMBL/GenBank/DDBJ whole genome shotgun (WGS) entry which is preliminary data.</text>
</comment>
<dbReference type="EMBL" id="JAEUGD010000066">
    <property type="protein sequence ID" value="MBL6448855.1"/>
    <property type="molecule type" value="Genomic_DNA"/>
</dbReference>
<dbReference type="SUPFAM" id="SSF88713">
    <property type="entry name" value="Glycoside hydrolase/deacetylase"/>
    <property type="match status" value="1"/>
</dbReference>
<feature type="domain" description="Glycoside hydrolase family 57 N-terminal" evidence="3">
    <location>
        <begin position="6"/>
        <end position="294"/>
    </location>
</feature>
<keyword evidence="4" id="KW-0378">Hydrolase</keyword>
<keyword evidence="2" id="KW-0119">Carbohydrate metabolism</keyword>
<dbReference type="InterPro" id="IPR004300">
    <property type="entry name" value="Glyco_hydro_57_N"/>
</dbReference>
<dbReference type="InterPro" id="IPR011330">
    <property type="entry name" value="Glyco_hydro/deAcase_b/a-brl"/>
</dbReference>
<evidence type="ECO:0000259" key="3">
    <source>
        <dbReference type="Pfam" id="PF03065"/>
    </source>
</evidence>
<reference evidence="4" key="1">
    <citation type="submission" date="2021-01" db="EMBL/GenBank/DDBJ databases">
        <title>Fulvivirga kasyanovii gen. nov., sp nov., a novel member of the phylum Bacteroidetes isolated from seawater in a mussel farm.</title>
        <authorList>
            <person name="Zhao L.-H."/>
            <person name="Wang Z.-J."/>
        </authorList>
    </citation>
    <scope>NUCLEOTIDE SEQUENCE</scope>
    <source>
        <strain evidence="4">29W222</strain>
    </source>
</reference>
<evidence type="ECO:0000256" key="2">
    <source>
        <dbReference type="ARBA" id="ARBA00023277"/>
    </source>
</evidence>
<evidence type="ECO:0000256" key="1">
    <source>
        <dbReference type="ARBA" id="ARBA00006821"/>
    </source>
</evidence>
<dbReference type="GO" id="GO:0005975">
    <property type="term" value="P:carbohydrate metabolic process"/>
    <property type="evidence" value="ECO:0007669"/>
    <property type="project" value="InterPro"/>
</dbReference>
<dbReference type="AlphaFoldDB" id="A0A937FZ84"/>
<proteinExistence type="inferred from homology"/>
<comment type="similarity">
    <text evidence="1">Belongs to the glycosyl hydrolase 57 family.</text>
</comment>
<evidence type="ECO:0000313" key="5">
    <source>
        <dbReference type="Proteomes" id="UP000614216"/>
    </source>
</evidence>